<gene>
    <name evidence="10" type="ORF">I8J29_24880</name>
</gene>
<name>A0ABS3WGH1_9BACL</name>
<protein>
    <submittedName>
        <fullName evidence="10">Multidrug efflux SMR transporter</fullName>
    </submittedName>
</protein>
<evidence type="ECO:0000256" key="6">
    <source>
        <dbReference type="ARBA" id="ARBA00023136"/>
    </source>
</evidence>
<evidence type="ECO:0000313" key="11">
    <source>
        <dbReference type="Proteomes" id="UP000670947"/>
    </source>
</evidence>
<dbReference type="SUPFAM" id="SSF103481">
    <property type="entry name" value="Multidrug resistance efflux transporter EmrE"/>
    <property type="match status" value="1"/>
</dbReference>
<dbReference type="InterPro" id="IPR000390">
    <property type="entry name" value="Small_drug/metabolite_transptr"/>
</dbReference>
<reference evidence="10 11" key="1">
    <citation type="submission" date="2021-03" db="EMBL/GenBank/DDBJ databases">
        <title>Paenibacillus artemisicola MWE-103 whole genome sequence.</title>
        <authorList>
            <person name="Ham Y.J."/>
        </authorList>
    </citation>
    <scope>NUCLEOTIDE SEQUENCE [LARGE SCALE GENOMIC DNA]</scope>
    <source>
        <strain evidence="10 11">MWE-103</strain>
    </source>
</reference>
<keyword evidence="4 7" id="KW-0812">Transmembrane</keyword>
<dbReference type="PANTHER" id="PTHR30561:SF0">
    <property type="entry name" value="GUANIDINIUM EXPORTER"/>
    <property type="match status" value="1"/>
</dbReference>
<keyword evidence="2" id="KW-0813">Transport</keyword>
<evidence type="ECO:0000256" key="8">
    <source>
        <dbReference type="SAM" id="MobiDB-lite"/>
    </source>
</evidence>
<feature type="region of interest" description="Disordered" evidence="8">
    <location>
        <begin position="108"/>
        <end position="127"/>
    </location>
</feature>
<evidence type="ECO:0000256" key="7">
    <source>
        <dbReference type="RuleBase" id="RU003942"/>
    </source>
</evidence>
<organism evidence="10 11">
    <name type="scientific">Paenibacillus artemisiicola</name>
    <dbReference type="NCBI Taxonomy" id="1172618"/>
    <lineage>
        <taxon>Bacteria</taxon>
        <taxon>Bacillati</taxon>
        <taxon>Bacillota</taxon>
        <taxon>Bacilli</taxon>
        <taxon>Bacillales</taxon>
        <taxon>Paenibacillaceae</taxon>
        <taxon>Paenibacillus</taxon>
    </lineage>
</organism>
<feature type="transmembrane region" description="Helical" evidence="9">
    <location>
        <begin position="59"/>
        <end position="78"/>
    </location>
</feature>
<evidence type="ECO:0000256" key="1">
    <source>
        <dbReference type="ARBA" id="ARBA00004651"/>
    </source>
</evidence>
<evidence type="ECO:0000256" key="2">
    <source>
        <dbReference type="ARBA" id="ARBA00022448"/>
    </source>
</evidence>
<dbReference type="InterPro" id="IPR037185">
    <property type="entry name" value="EmrE-like"/>
</dbReference>
<dbReference type="InterPro" id="IPR045324">
    <property type="entry name" value="Small_multidrug_res"/>
</dbReference>
<keyword evidence="11" id="KW-1185">Reference proteome</keyword>
<keyword evidence="5 9" id="KW-1133">Transmembrane helix</keyword>
<evidence type="ECO:0000256" key="4">
    <source>
        <dbReference type="ARBA" id="ARBA00022692"/>
    </source>
</evidence>
<evidence type="ECO:0000256" key="3">
    <source>
        <dbReference type="ARBA" id="ARBA00022475"/>
    </source>
</evidence>
<evidence type="ECO:0000256" key="9">
    <source>
        <dbReference type="SAM" id="Phobius"/>
    </source>
</evidence>
<comment type="subcellular location">
    <subcellularLocation>
        <location evidence="1 7">Cell membrane</location>
        <topology evidence="1 7">Multi-pass membrane protein</topology>
    </subcellularLocation>
</comment>
<dbReference type="Pfam" id="PF00893">
    <property type="entry name" value="Multi_Drug_Res"/>
    <property type="match status" value="1"/>
</dbReference>
<keyword evidence="6 9" id="KW-0472">Membrane</keyword>
<comment type="similarity">
    <text evidence="7">Belongs to the drug/metabolite transporter (DMT) superfamily. Small multidrug resistance (SMR) (TC 2.A.7.1) family.</text>
</comment>
<dbReference type="Proteomes" id="UP000670947">
    <property type="component" value="Unassembled WGS sequence"/>
</dbReference>
<evidence type="ECO:0000256" key="5">
    <source>
        <dbReference type="ARBA" id="ARBA00022989"/>
    </source>
</evidence>
<sequence length="127" mass="13279">MAWLYLLIAGGLEVAWAYGLQESEGFTKWLPSVVTVALLAASFFCFAKAMKRVEIGTAYAVFTGIGSVGTVIVSIAVLDEPVNVPKLLFIALLVGGIVGLKVVSGRTEAEEAASRPKAMADAETAAD</sequence>
<feature type="compositionally biased region" description="Basic and acidic residues" evidence="8">
    <location>
        <begin position="108"/>
        <end position="120"/>
    </location>
</feature>
<feature type="transmembrane region" description="Helical" evidence="9">
    <location>
        <begin position="27"/>
        <end position="47"/>
    </location>
</feature>
<feature type="transmembrane region" description="Helical" evidence="9">
    <location>
        <begin position="84"/>
        <end position="103"/>
    </location>
</feature>
<proteinExistence type="inferred from homology"/>
<comment type="caution">
    <text evidence="10">The sequence shown here is derived from an EMBL/GenBank/DDBJ whole genome shotgun (WGS) entry which is preliminary data.</text>
</comment>
<dbReference type="PANTHER" id="PTHR30561">
    <property type="entry name" value="SMR FAMILY PROTON-DEPENDENT DRUG EFFLUX TRANSPORTER SUGE"/>
    <property type="match status" value="1"/>
</dbReference>
<dbReference type="EMBL" id="JAGGDJ010000033">
    <property type="protein sequence ID" value="MBO7747426.1"/>
    <property type="molecule type" value="Genomic_DNA"/>
</dbReference>
<evidence type="ECO:0000313" key="10">
    <source>
        <dbReference type="EMBL" id="MBO7747426.1"/>
    </source>
</evidence>
<keyword evidence="3" id="KW-1003">Cell membrane</keyword>
<dbReference type="RefSeq" id="WP_208850120.1">
    <property type="nucleotide sequence ID" value="NZ_JAGGDJ010000033.1"/>
</dbReference>
<dbReference type="Gene3D" id="1.10.3730.20">
    <property type="match status" value="1"/>
</dbReference>
<accession>A0ABS3WGH1</accession>